<dbReference type="GO" id="GO:0030497">
    <property type="term" value="P:fatty acid elongation"/>
    <property type="evidence" value="ECO:0007669"/>
    <property type="project" value="TreeGrafter"/>
</dbReference>
<evidence type="ECO:0000256" key="9">
    <source>
        <dbReference type="RuleBase" id="RU000363"/>
    </source>
</evidence>
<protein>
    <submittedName>
        <fullName evidence="11">SDR family NAD(P)-dependent oxidoreductase</fullName>
    </submittedName>
</protein>
<dbReference type="AlphaFoldDB" id="A0A6N7J2H9"/>
<feature type="transmembrane region" description="Helical" evidence="10">
    <location>
        <begin position="12"/>
        <end position="32"/>
    </location>
</feature>
<comment type="caution">
    <text evidence="11">The sequence shown here is derived from an EMBL/GenBank/DDBJ whole genome shotgun (WGS) entry which is preliminary data.</text>
</comment>
<keyword evidence="10" id="KW-0472">Membrane</keyword>
<keyword evidence="5" id="KW-0521">NADP</keyword>
<dbReference type="InterPro" id="IPR002347">
    <property type="entry name" value="SDR_fam"/>
</dbReference>
<dbReference type="InterPro" id="IPR036291">
    <property type="entry name" value="NAD(P)-bd_dom_sf"/>
</dbReference>
<evidence type="ECO:0000256" key="5">
    <source>
        <dbReference type="ARBA" id="ARBA00022857"/>
    </source>
</evidence>
<name>A0A6N7J2H9_9FIRM</name>
<keyword evidence="3" id="KW-0444">Lipid biosynthesis</keyword>
<evidence type="ECO:0000313" key="12">
    <source>
        <dbReference type="Proteomes" id="UP000460257"/>
    </source>
</evidence>
<accession>A0A6N7J2H9</accession>
<dbReference type="PANTHER" id="PTHR43086">
    <property type="entry name" value="VERY-LONG-CHAIN 3-OXOOACYL-COA REDUCTASE"/>
    <property type="match status" value="1"/>
</dbReference>
<evidence type="ECO:0000256" key="1">
    <source>
        <dbReference type="ARBA" id="ARBA00005194"/>
    </source>
</evidence>
<dbReference type="CDD" id="cd05233">
    <property type="entry name" value="SDR_c"/>
    <property type="match status" value="1"/>
</dbReference>
<evidence type="ECO:0000256" key="4">
    <source>
        <dbReference type="ARBA" id="ARBA00022832"/>
    </source>
</evidence>
<dbReference type="SUPFAM" id="SSF51735">
    <property type="entry name" value="NAD(P)-binding Rossmann-fold domains"/>
    <property type="match status" value="1"/>
</dbReference>
<keyword evidence="12" id="KW-1185">Reference proteome</keyword>
<dbReference type="PRINTS" id="PR00081">
    <property type="entry name" value="GDHRDH"/>
</dbReference>
<dbReference type="Pfam" id="PF00106">
    <property type="entry name" value="adh_short"/>
    <property type="match status" value="1"/>
</dbReference>
<evidence type="ECO:0000313" key="11">
    <source>
        <dbReference type="EMBL" id="MQN02171.1"/>
    </source>
</evidence>
<dbReference type="EMBL" id="VOGC01000008">
    <property type="protein sequence ID" value="MQN02171.1"/>
    <property type="molecule type" value="Genomic_DNA"/>
</dbReference>
<organism evidence="11 12">
    <name type="scientific">Candidatus Weimeria bifida</name>
    <dbReference type="NCBI Taxonomy" id="2599074"/>
    <lineage>
        <taxon>Bacteria</taxon>
        <taxon>Bacillati</taxon>
        <taxon>Bacillota</taxon>
        <taxon>Clostridia</taxon>
        <taxon>Lachnospirales</taxon>
        <taxon>Lachnospiraceae</taxon>
        <taxon>Candidatus Weimeria</taxon>
    </lineage>
</organism>
<sequence length="300" mass="32984">MHIITSITGRLVSIFGNMFFWLGVAGIIIALIENARLRHYKKHETNKKRIAVITGASSGLGRGYVLALAKQMAEFDIDEFWLIARNEDRLKALADEAKVPCHILPANLTAKESFEKVTGALKEACCEVSLLINSAGMGLSRTSEEAGNDGEQRMITLNESATVAMIHACLPYMTAGSRIVNISSVAGFQSMAGFNTYAATKAFVLNYSRALRQELLPKKITVTAVCPYWVRDTRFIETASGHKSSPFLSVRTETVIRRSLRTIKRRGIVSTPSIVSFLDYILSGLIPDNILSRIASLARV</sequence>
<evidence type="ECO:0000256" key="6">
    <source>
        <dbReference type="ARBA" id="ARBA00023002"/>
    </source>
</evidence>
<keyword evidence="7" id="KW-0443">Lipid metabolism</keyword>
<keyword evidence="8" id="KW-0275">Fatty acid biosynthesis</keyword>
<keyword evidence="10" id="KW-1133">Transmembrane helix</keyword>
<evidence type="ECO:0000256" key="3">
    <source>
        <dbReference type="ARBA" id="ARBA00022516"/>
    </source>
</evidence>
<keyword evidence="10" id="KW-0812">Transmembrane</keyword>
<evidence type="ECO:0000256" key="7">
    <source>
        <dbReference type="ARBA" id="ARBA00023098"/>
    </source>
</evidence>
<proteinExistence type="inferred from homology"/>
<evidence type="ECO:0000256" key="8">
    <source>
        <dbReference type="ARBA" id="ARBA00023160"/>
    </source>
</evidence>
<gene>
    <name evidence="11" type="ORF">FRC54_09830</name>
</gene>
<comment type="similarity">
    <text evidence="2 9">Belongs to the short-chain dehydrogenases/reductases (SDR) family.</text>
</comment>
<evidence type="ECO:0000256" key="2">
    <source>
        <dbReference type="ARBA" id="ARBA00006484"/>
    </source>
</evidence>
<dbReference type="PRINTS" id="PR00080">
    <property type="entry name" value="SDRFAMILY"/>
</dbReference>
<keyword evidence="4" id="KW-0276">Fatty acid metabolism</keyword>
<dbReference type="PROSITE" id="PS00061">
    <property type="entry name" value="ADH_SHORT"/>
    <property type="match status" value="1"/>
</dbReference>
<comment type="pathway">
    <text evidence="1">Lipid metabolism; fatty acid biosynthesis.</text>
</comment>
<evidence type="ECO:0000256" key="10">
    <source>
        <dbReference type="SAM" id="Phobius"/>
    </source>
</evidence>
<dbReference type="GO" id="GO:0016491">
    <property type="term" value="F:oxidoreductase activity"/>
    <property type="evidence" value="ECO:0007669"/>
    <property type="project" value="UniProtKB-KW"/>
</dbReference>
<reference evidence="11" key="1">
    <citation type="journal article" date="2020" name="Appl. Environ. Microbiol.">
        <title>Medium-Chain Fatty Acid Synthesis by 'Candidatus Weimeria bifida' gen. nov., sp. nov., and 'Candidatus Pseudoramibacter fermentans' sp. nov.</title>
        <authorList>
            <person name="Scarborough M.J."/>
            <person name="Myers K.S."/>
            <person name="Donohue T.J."/>
            <person name="Noguera D.R."/>
        </authorList>
    </citation>
    <scope>NUCLEOTIDE SEQUENCE</scope>
    <source>
        <strain evidence="11">LCO1.1</strain>
    </source>
</reference>
<dbReference type="InterPro" id="IPR020904">
    <property type="entry name" value="Sc_DH/Rdtase_CS"/>
</dbReference>
<dbReference type="PANTHER" id="PTHR43086:SF2">
    <property type="entry name" value="HYDROXYSTEROID DEHYDROGENASE-LIKE PROTEIN 1"/>
    <property type="match status" value="1"/>
</dbReference>
<keyword evidence="6" id="KW-0560">Oxidoreductase</keyword>
<dbReference type="Gene3D" id="3.40.50.720">
    <property type="entry name" value="NAD(P)-binding Rossmann-like Domain"/>
    <property type="match status" value="1"/>
</dbReference>
<dbReference type="Proteomes" id="UP000460257">
    <property type="component" value="Unassembled WGS sequence"/>
</dbReference>